<dbReference type="GeneID" id="83174386"/>
<reference evidence="2" key="2">
    <citation type="journal article" date="2023" name="IMA Fungus">
        <title>Comparative genomic study of the Penicillium genus elucidates a diverse pangenome and 15 lateral gene transfer events.</title>
        <authorList>
            <person name="Petersen C."/>
            <person name="Sorensen T."/>
            <person name="Nielsen M.R."/>
            <person name="Sondergaard T.E."/>
            <person name="Sorensen J.L."/>
            <person name="Fitzpatrick D.A."/>
            <person name="Frisvad J.C."/>
            <person name="Nielsen K.L."/>
        </authorList>
    </citation>
    <scope>NUCLEOTIDE SEQUENCE</scope>
    <source>
        <strain evidence="2">IBT 15544</strain>
    </source>
</reference>
<gene>
    <name evidence="2" type="ORF">N7498_000023</name>
</gene>
<dbReference type="AlphaFoldDB" id="A0A9W9TD01"/>
<organism evidence="2 3">
    <name type="scientific">Penicillium cinerascens</name>
    <dbReference type="NCBI Taxonomy" id="70096"/>
    <lineage>
        <taxon>Eukaryota</taxon>
        <taxon>Fungi</taxon>
        <taxon>Dikarya</taxon>
        <taxon>Ascomycota</taxon>
        <taxon>Pezizomycotina</taxon>
        <taxon>Eurotiomycetes</taxon>
        <taxon>Eurotiomycetidae</taxon>
        <taxon>Eurotiales</taxon>
        <taxon>Aspergillaceae</taxon>
        <taxon>Penicillium</taxon>
    </lineage>
</organism>
<feature type="chain" id="PRO_5040726021" evidence="1">
    <location>
        <begin position="22"/>
        <end position="243"/>
    </location>
</feature>
<keyword evidence="1" id="KW-0732">Signal</keyword>
<sequence length="243" mass="26947">MSRPPLMVPALPLLIFQAATWHQAWFNICWERLESSPINAISSLGPVEIWHICRFVEPNFAEKLRKSGLDLGKSLPEDAAPGWQSVATRRDPEPMFSWLLSSGSKPPEGFLTYIATHNCTEAATWVMDHIKSQQDWCNAALAAAESADERSTTMLAIILPKFAAKWGIGQTLARDVVIKIVRGVCDDVAKCDLPMIFVDKEDYAIKKIRILGGSTGEGHVVGMNIMAGNARLYRLALELENKK</sequence>
<reference evidence="2" key="1">
    <citation type="submission" date="2022-12" db="EMBL/GenBank/DDBJ databases">
        <authorList>
            <person name="Petersen C."/>
        </authorList>
    </citation>
    <scope>NUCLEOTIDE SEQUENCE</scope>
    <source>
        <strain evidence="2">IBT 15544</strain>
    </source>
</reference>
<evidence type="ECO:0000313" key="2">
    <source>
        <dbReference type="EMBL" id="KAJ5217924.1"/>
    </source>
</evidence>
<evidence type="ECO:0000313" key="3">
    <source>
        <dbReference type="Proteomes" id="UP001150904"/>
    </source>
</evidence>
<keyword evidence="3" id="KW-1185">Reference proteome</keyword>
<dbReference type="RefSeq" id="XP_058312497.1">
    <property type="nucleotide sequence ID" value="XM_058447086.1"/>
</dbReference>
<accession>A0A9W9TD01</accession>
<comment type="caution">
    <text evidence="2">The sequence shown here is derived from an EMBL/GenBank/DDBJ whole genome shotgun (WGS) entry which is preliminary data.</text>
</comment>
<name>A0A9W9TD01_9EURO</name>
<feature type="signal peptide" evidence="1">
    <location>
        <begin position="1"/>
        <end position="21"/>
    </location>
</feature>
<protein>
    <submittedName>
        <fullName evidence="2">Uncharacterized protein</fullName>
    </submittedName>
</protein>
<evidence type="ECO:0000256" key="1">
    <source>
        <dbReference type="SAM" id="SignalP"/>
    </source>
</evidence>
<dbReference type="EMBL" id="JAPQKR010000004">
    <property type="protein sequence ID" value="KAJ5217924.1"/>
    <property type="molecule type" value="Genomic_DNA"/>
</dbReference>
<dbReference type="OrthoDB" id="4358509at2759"/>
<dbReference type="Proteomes" id="UP001150904">
    <property type="component" value="Unassembled WGS sequence"/>
</dbReference>
<proteinExistence type="predicted"/>